<protein>
    <submittedName>
        <fullName evidence="1">DUF2590 domain-containing protein</fullName>
    </submittedName>
</protein>
<evidence type="ECO:0000313" key="2">
    <source>
        <dbReference type="Proteomes" id="UP000305874"/>
    </source>
</evidence>
<dbReference type="InterPro" id="IPR019697">
    <property type="entry name" value="Phage_HP1_Orf28"/>
</dbReference>
<reference evidence="1 2" key="1">
    <citation type="submission" date="2017-12" db="EMBL/GenBank/DDBJ databases">
        <authorList>
            <person name="Paulsen S."/>
            <person name="Gram L.K."/>
        </authorList>
    </citation>
    <scope>NUCLEOTIDE SEQUENCE [LARGE SCALE GENOMIC DNA]</scope>
    <source>
        <strain evidence="1 2">S2897</strain>
    </source>
</reference>
<accession>A0A5S3Z8D0</accession>
<dbReference type="EMBL" id="PNCG01000002">
    <property type="protein sequence ID" value="TMP88514.1"/>
    <property type="molecule type" value="Genomic_DNA"/>
</dbReference>
<organism evidence="1 2">
    <name type="scientific">Pseudoalteromonas ruthenica</name>
    <dbReference type="NCBI Taxonomy" id="151081"/>
    <lineage>
        <taxon>Bacteria</taxon>
        <taxon>Pseudomonadati</taxon>
        <taxon>Pseudomonadota</taxon>
        <taxon>Gammaproteobacteria</taxon>
        <taxon>Alteromonadales</taxon>
        <taxon>Pseudoalteromonadaceae</taxon>
        <taxon>Pseudoalteromonas</taxon>
    </lineage>
</organism>
<dbReference type="AlphaFoldDB" id="A0A5S3Z8D0"/>
<sequence length="115" mass="13002">MGVNRVSTTPIYIDLLISDDDLQTNRALAVESATDRVVIAQDIRHAIRESGIVLPLIGMRDPIIIQRILTDLELLVEQDTRLVPGTINMAMPHHERIIMWAKTRDFGDLEVQYGL</sequence>
<dbReference type="Pfam" id="PF10761">
    <property type="entry name" value="DUF2590"/>
    <property type="match status" value="1"/>
</dbReference>
<proteinExistence type="predicted"/>
<dbReference type="Proteomes" id="UP000305874">
    <property type="component" value="Unassembled WGS sequence"/>
</dbReference>
<comment type="caution">
    <text evidence="1">The sequence shown here is derived from an EMBL/GenBank/DDBJ whole genome shotgun (WGS) entry which is preliminary data.</text>
</comment>
<gene>
    <name evidence="1" type="ORF">CWC05_03535</name>
</gene>
<evidence type="ECO:0000313" key="1">
    <source>
        <dbReference type="EMBL" id="TMP88514.1"/>
    </source>
</evidence>
<name>A0A5S3Z8D0_9GAMM</name>
<reference evidence="2" key="2">
    <citation type="submission" date="2019-06" db="EMBL/GenBank/DDBJ databases">
        <title>Co-occurence of chitin degradation, pigmentation and bioactivity in marine Pseudoalteromonas.</title>
        <authorList>
            <person name="Sonnenschein E.C."/>
            <person name="Bech P.K."/>
        </authorList>
    </citation>
    <scope>NUCLEOTIDE SEQUENCE [LARGE SCALE GENOMIC DNA]</scope>
    <source>
        <strain evidence="2">S2897</strain>
    </source>
</reference>